<dbReference type="InterPro" id="IPR001478">
    <property type="entry name" value="PDZ"/>
</dbReference>
<evidence type="ECO:0000256" key="1">
    <source>
        <dbReference type="ARBA" id="ARBA00009179"/>
    </source>
</evidence>
<dbReference type="CDD" id="cd06782">
    <property type="entry name" value="cpPDZ_CPP-like"/>
    <property type="match status" value="1"/>
</dbReference>
<dbReference type="GO" id="GO:0006508">
    <property type="term" value="P:proteolysis"/>
    <property type="evidence" value="ECO:0007669"/>
    <property type="project" value="UniProtKB-KW"/>
</dbReference>
<dbReference type="InterPro" id="IPR004447">
    <property type="entry name" value="Peptidase_S41A"/>
</dbReference>
<keyword evidence="9" id="KW-1185">Reference proteome</keyword>
<dbReference type="SMART" id="SM00245">
    <property type="entry name" value="TSPc"/>
    <property type="match status" value="1"/>
</dbReference>
<dbReference type="InterPro" id="IPR029045">
    <property type="entry name" value="ClpP/crotonase-like_dom_sf"/>
</dbReference>
<accession>A0A0C3MGS7</accession>
<dbReference type="GO" id="GO:0007165">
    <property type="term" value="P:signal transduction"/>
    <property type="evidence" value="ECO:0007669"/>
    <property type="project" value="TreeGrafter"/>
</dbReference>
<reference evidence="8 9" key="1">
    <citation type="submission" date="2014-07" db="EMBL/GenBank/DDBJ databases">
        <title>Porphyromonadaceae bacterium OUH 308042 = ATCC BAA-2681 = DSM 28342 draft genome.</title>
        <authorList>
            <person name="Sydenham T.V."/>
            <person name="Hasman H."/>
            <person name="Justensen U.S."/>
        </authorList>
    </citation>
    <scope>NUCLEOTIDE SEQUENCE [LARGE SCALE GENOMIC DNA]</scope>
    <source>
        <strain evidence="8 9">OUH 308042</strain>
    </source>
</reference>
<dbReference type="RefSeq" id="WP_041504938.1">
    <property type="nucleotide sequence ID" value="NZ_JPIU01000037.1"/>
</dbReference>
<evidence type="ECO:0000256" key="5">
    <source>
        <dbReference type="RuleBase" id="RU004404"/>
    </source>
</evidence>
<dbReference type="NCBIfam" id="TIGR00225">
    <property type="entry name" value="prc"/>
    <property type="match status" value="1"/>
</dbReference>
<name>A0A0C3MGS7_9PORP</name>
<dbReference type="Gene3D" id="2.30.42.10">
    <property type="match status" value="1"/>
</dbReference>
<dbReference type="Gene3D" id="3.90.226.10">
    <property type="entry name" value="2-enoyl-CoA Hydratase, Chain A, domain 1"/>
    <property type="match status" value="1"/>
</dbReference>
<dbReference type="InterPro" id="IPR036034">
    <property type="entry name" value="PDZ_sf"/>
</dbReference>
<dbReference type="PANTHER" id="PTHR32060:SF30">
    <property type="entry name" value="CARBOXY-TERMINAL PROCESSING PROTEASE CTPA"/>
    <property type="match status" value="1"/>
</dbReference>
<evidence type="ECO:0000256" key="4">
    <source>
        <dbReference type="ARBA" id="ARBA00022825"/>
    </source>
</evidence>
<dbReference type="InterPro" id="IPR005151">
    <property type="entry name" value="Tail-specific_protease"/>
</dbReference>
<dbReference type="EMBL" id="JPIU01000037">
    <property type="protein sequence ID" value="KIO45708.1"/>
    <property type="molecule type" value="Genomic_DNA"/>
</dbReference>
<protein>
    <submittedName>
        <fullName evidence="8">Peptidase S41</fullName>
    </submittedName>
</protein>
<keyword evidence="2 5" id="KW-0645">Protease</keyword>
<organism evidence="8 9">
    <name type="scientific">Sanguibacteroides justesenii</name>
    <dbReference type="NCBI Taxonomy" id="1547597"/>
    <lineage>
        <taxon>Bacteria</taxon>
        <taxon>Pseudomonadati</taxon>
        <taxon>Bacteroidota</taxon>
        <taxon>Bacteroidia</taxon>
        <taxon>Bacteroidales</taxon>
        <taxon>Porphyromonadaceae</taxon>
        <taxon>Sanguibacteroides</taxon>
    </lineage>
</organism>
<comment type="similarity">
    <text evidence="1 5">Belongs to the peptidase S41A family.</text>
</comment>
<dbReference type="Proteomes" id="UP000031980">
    <property type="component" value="Unassembled WGS sequence"/>
</dbReference>
<proteinExistence type="inferred from homology"/>
<dbReference type="PROSITE" id="PS51257">
    <property type="entry name" value="PROKAR_LIPOPROTEIN"/>
    <property type="match status" value="1"/>
</dbReference>
<dbReference type="SMART" id="SM00228">
    <property type="entry name" value="PDZ"/>
    <property type="match status" value="1"/>
</dbReference>
<evidence type="ECO:0000256" key="6">
    <source>
        <dbReference type="SAM" id="SignalP"/>
    </source>
</evidence>
<comment type="caution">
    <text evidence="8">The sequence shown here is derived from an EMBL/GenBank/DDBJ whole genome shotgun (WGS) entry which is preliminary data.</text>
</comment>
<dbReference type="Pfam" id="PF13180">
    <property type="entry name" value="PDZ_2"/>
    <property type="match status" value="1"/>
</dbReference>
<gene>
    <name evidence="8" type="ORF">BA92_04420</name>
</gene>
<dbReference type="CDD" id="cd07560">
    <property type="entry name" value="Peptidase_S41_CPP"/>
    <property type="match status" value="1"/>
</dbReference>
<evidence type="ECO:0000259" key="7">
    <source>
        <dbReference type="PROSITE" id="PS50106"/>
    </source>
</evidence>
<sequence length="529" mass="59107">MRRSLLSAVLIVIACFSWGRADAQRDERAVREQSIKYQRLMQMIDAVYVDTVNLGKLTEDAIIKVLADLDPHSVYISREEVEEANEPLEGGFFGIGIQFNILRDTLMVVDVVPGGPAEKVGMMAGDRIVAIDGQNVAGVGLTNTEVRKRLKGEKGTRVNVGVLRGNERFDFNIIRDKIPIHSVDAAYMIDKNIGYIKIARFAATTVEEFEEAVKKLQAQGMKDLIIDLQGNGGGYMGAAIGIADHLLDGRKLIVYTDGQATGRMDEYSTPAGLFQNGRVAVLLDGNSASASEIVSGAVQDWDRGLIVGRRSFGKGLVQRQFPLTDGSMVRLTVSHYYTPSGRCIQKPYKGKDYRAELYERYNSGELVNADSIQVTDSTKYYTKERHRLVYGGGGIIPDLFVPIDTGINYSYFNHLIAKNVINDFILNYVDKNRASLKKQYPQFEDFRKNFRVTEAMINEIVANGEKQGVKKDQKLLTPVIPEMKQFIKALIARDLWDMNELYMITNEDNKALNAAVKALHDGTYDKLMK</sequence>
<keyword evidence="3 5" id="KW-0378">Hydrolase</keyword>
<dbReference type="SUPFAM" id="SSF52096">
    <property type="entry name" value="ClpP/crotonase"/>
    <property type="match status" value="1"/>
</dbReference>
<dbReference type="GO" id="GO:0030288">
    <property type="term" value="C:outer membrane-bounded periplasmic space"/>
    <property type="evidence" value="ECO:0007669"/>
    <property type="project" value="TreeGrafter"/>
</dbReference>
<evidence type="ECO:0000313" key="9">
    <source>
        <dbReference type="Proteomes" id="UP000031980"/>
    </source>
</evidence>
<dbReference type="PANTHER" id="PTHR32060">
    <property type="entry name" value="TAIL-SPECIFIC PROTEASE"/>
    <property type="match status" value="1"/>
</dbReference>
<dbReference type="GO" id="GO:0004175">
    <property type="term" value="F:endopeptidase activity"/>
    <property type="evidence" value="ECO:0007669"/>
    <property type="project" value="TreeGrafter"/>
</dbReference>
<evidence type="ECO:0000256" key="2">
    <source>
        <dbReference type="ARBA" id="ARBA00022670"/>
    </source>
</evidence>
<feature type="domain" description="PDZ" evidence="7">
    <location>
        <begin position="73"/>
        <end position="151"/>
    </location>
</feature>
<dbReference type="Pfam" id="PF03572">
    <property type="entry name" value="Peptidase_S41"/>
    <property type="match status" value="1"/>
</dbReference>
<dbReference type="SUPFAM" id="SSF50156">
    <property type="entry name" value="PDZ domain-like"/>
    <property type="match status" value="1"/>
</dbReference>
<feature type="signal peptide" evidence="6">
    <location>
        <begin position="1"/>
        <end position="23"/>
    </location>
</feature>
<feature type="chain" id="PRO_5002166848" evidence="6">
    <location>
        <begin position="24"/>
        <end position="529"/>
    </location>
</feature>
<keyword evidence="4 5" id="KW-0720">Serine protease</keyword>
<dbReference type="GO" id="GO:0008236">
    <property type="term" value="F:serine-type peptidase activity"/>
    <property type="evidence" value="ECO:0007669"/>
    <property type="project" value="UniProtKB-KW"/>
</dbReference>
<keyword evidence="6" id="KW-0732">Signal</keyword>
<dbReference type="AlphaFoldDB" id="A0A0C3MGS7"/>
<dbReference type="Gene3D" id="3.30.750.44">
    <property type="match status" value="1"/>
</dbReference>
<evidence type="ECO:0000256" key="3">
    <source>
        <dbReference type="ARBA" id="ARBA00022801"/>
    </source>
</evidence>
<dbReference type="PROSITE" id="PS50106">
    <property type="entry name" value="PDZ"/>
    <property type="match status" value="1"/>
</dbReference>
<evidence type="ECO:0000313" key="8">
    <source>
        <dbReference type="EMBL" id="KIO45708.1"/>
    </source>
</evidence>